<keyword evidence="3" id="KW-1185">Reference proteome</keyword>
<organism evidence="2 3">
    <name type="scientific">Hyaloscypha hepaticicola</name>
    <dbReference type="NCBI Taxonomy" id="2082293"/>
    <lineage>
        <taxon>Eukaryota</taxon>
        <taxon>Fungi</taxon>
        <taxon>Dikarya</taxon>
        <taxon>Ascomycota</taxon>
        <taxon>Pezizomycotina</taxon>
        <taxon>Leotiomycetes</taxon>
        <taxon>Helotiales</taxon>
        <taxon>Hyaloscyphaceae</taxon>
        <taxon>Hyaloscypha</taxon>
    </lineage>
</organism>
<accession>A0A2J6Q5B6</accession>
<sequence length="130" mass="14690">MGPPTKESPYVPIRQGEAAIYKIISTTTSFLSRLRSRSRIARLVQWRSSCRCRYSTMILPAIMTSTLRAAIFIIALNSLALRPGRFRAVKAGSPVQTNAKSVWALSRDEVLNGYSESRFEIYEKRDFLTA</sequence>
<evidence type="ECO:0000313" key="2">
    <source>
        <dbReference type="EMBL" id="PMD21431.1"/>
    </source>
</evidence>
<keyword evidence="1" id="KW-0812">Transmembrane</keyword>
<evidence type="ECO:0000313" key="3">
    <source>
        <dbReference type="Proteomes" id="UP000235672"/>
    </source>
</evidence>
<name>A0A2J6Q5B6_9HELO</name>
<keyword evidence="1" id="KW-0472">Membrane</keyword>
<feature type="transmembrane region" description="Helical" evidence="1">
    <location>
        <begin position="57"/>
        <end position="80"/>
    </location>
</feature>
<keyword evidence="1" id="KW-1133">Transmembrane helix</keyword>
<dbReference type="Proteomes" id="UP000235672">
    <property type="component" value="Unassembled WGS sequence"/>
</dbReference>
<protein>
    <submittedName>
        <fullName evidence="2">Uncharacterized protein</fullName>
    </submittedName>
</protein>
<dbReference type="EMBL" id="KZ613481">
    <property type="protein sequence ID" value="PMD21431.1"/>
    <property type="molecule type" value="Genomic_DNA"/>
</dbReference>
<gene>
    <name evidence="2" type="ORF">NA56DRAFT_126606</name>
</gene>
<dbReference type="AlphaFoldDB" id="A0A2J6Q5B6"/>
<reference evidence="2 3" key="1">
    <citation type="submission" date="2016-05" db="EMBL/GenBank/DDBJ databases">
        <title>A degradative enzymes factory behind the ericoid mycorrhizal symbiosis.</title>
        <authorList>
            <consortium name="DOE Joint Genome Institute"/>
            <person name="Martino E."/>
            <person name="Morin E."/>
            <person name="Grelet G."/>
            <person name="Kuo A."/>
            <person name="Kohler A."/>
            <person name="Daghino S."/>
            <person name="Barry K."/>
            <person name="Choi C."/>
            <person name="Cichocki N."/>
            <person name="Clum A."/>
            <person name="Copeland A."/>
            <person name="Hainaut M."/>
            <person name="Haridas S."/>
            <person name="Labutti K."/>
            <person name="Lindquist E."/>
            <person name="Lipzen A."/>
            <person name="Khouja H.-R."/>
            <person name="Murat C."/>
            <person name="Ohm R."/>
            <person name="Olson A."/>
            <person name="Spatafora J."/>
            <person name="Veneault-Fourrey C."/>
            <person name="Henrissat B."/>
            <person name="Grigoriev I."/>
            <person name="Martin F."/>
            <person name="Perotto S."/>
        </authorList>
    </citation>
    <scope>NUCLEOTIDE SEQUENCE [LARGE SCALE GENOMIC DNA]</scope>
    <source>
        <strain evidence="2 3">UAMH 7357</strain>
    </source>
</reference>
<evidence type="ECO:0000256" key="1">
    <source>
        <dbReference type="SAM" id="Phobius"/>
    </source>
</evidence>
<proteinExistence type="predicted"/>